<dbReference type="Pfam" id="PF05362">
    <property type="entry name" value="Lon_C"/>
    <property type="match status" value="1"/>
</dbReference>
<dbReference type="PROSITE" id="PS51786">
    <property type="entry name" value="LON_PROTEOLYTIC"/>
    <property type="match status" value="1"/>
</dbReference>
<evidence type="ECO:0000313" key="3">
    <source>
        <dbReference type="EMBL" id="AKL94450.1"/>
    </source>
</evidence>
<dbReference type="InterPro" id="IPR020568">
    <property type="entry name" value="Ribosomal_Su5_D2-typ_SF"/>
</dbReference>
<evidence type="ECO:0000256" key="1">
    <source>
        <dbReference type="ARBA" id="ARBA00022670"/>
    </source>
</evidence>
<dbReference type="Pfam" id="PF13654">
    <property type="entry name" value="AAA_32"/>
    <property type="match status" value="1"/>
</dbReference>
<dbReference type="GO" id="GO:0030163">
    <property type="term" value="P:protein catabolic process"/>
    <property type="evidence" value="ECO:0007669"/>
    <property type="project" value="InterPro"/>
</dbReference>
<dbReference type="Gene3D" id="3.30.230.10">
    <property type="match status" value="1"/>
</dbReference>
<dbReference type="InterPro" id="IPR008269">
    <property type="entry name" value="Lon_proteolytic"/>
</dbReference>
<evidence type="ECO:0000313" key="4">
    <source>
        <dbReference type="Proteomes" id="UP000035704"/>
    </source>
</evidence>
<accession>A0A0D8IDG2</accession>
<dbReference type="EMBL" id="CP009687">
    <property type="protein sequence ID" value="AKL94450.1"/>
    <property type="molecule type" value="Genomic_DNA"/>
</dbReference>
<dbReference type="GO" id="GO:0004252">
    <property type="term" value="F:serine-type endopeptidase activity"/>
    <property type="evidence" value="ECO:0007669"/>
    <property type="project" value="UniProtKB-UniRule"/>
</dbReference>
<dbReference type="InterPro" id="IPR027065">
    <property type="entry name" value="Lon_Prtase"/>
</dbReference>
<dbReference type="STRING" id="84022.CACET_c09430"/>
<sequence length="780" mass="89109">MKKYPELTYKHVKRYCATEDFDFKTTEEIEALKGIIGQKKGEASMTFGLEIDNPSYNIYIGGNKGTGRTTYTKKIIREIAKTKPEPDDWCYVYSFENNGKVVALNLPAGRGKEFQKDMDELIEDLLTQVPQAFNSEDYDRKKNEIITDYQEQKNKLLLYLTEFAEKKGFSIKSTSTGFVFVPLESGEEMTDEDIKQLDKEETQKLEEQLQEIQKTALDVLGKLKNLERIAKKKLLQLEMRVGLFVVKPLIHELVEKYPQCQKIVEHCYKVEKDLIENIGNFIEEEEEEEAIAVKKKEIEAFVKKYKVNLLVNNSSIEGAPVIIEFNPTVNKLIGKIEYENVNGILKTDFLHIKPGAIHLANGGYLVLEAKQLLSNPHAWETLKRVLHTKEVTIENMGNQLVDVASLKLEAIPIDLKIILIGSEELYHLLYQYDEDFQKYFKIFVDFNSEMQRTLEHEKEMAAFISSYVKCAEMKHFDVSGVARIIEYSSRLTENQNKLTTRFNKIIDVITEANQWAKLDNSLLVTGEHVDKAIHEKWCRLNKYQNRVEEMFEAEKILIDIEGKKIGVINGLSVISLGEYTFGKPSVITVTTAVGKEGIVNIEREVNLSGDIYDKGVMILTGFLMQNFAQNTNLSISARICFEQSYGGVDGDSASSAELYALLSSLAGIPIKQHIAVTGSVNQRGYIQPVGGVTEKVEGFYRLCKKRGLTKNQGVMIPYQNIENLMLCDELVEAIKKGEFHIYAIKHINEGIEIMTDENYEKVYEEVRKKVKYFNKVVNED</sequence>
<dbReference type="GO" id="GO:0005524">
    <property type="term" value="F:ATP binding"/>
    <property type="evidence" value="ECO:0007669"/>
    <property type="project" value="InterPro"/>
</dbReference>
<dbReference type="EC" id="3.4.21.53" evidence="2"/>
<keyword evidence="2" id="KW-0378">Hydrolase</keyword>
<dbReference type="Pfam" id="PF20437">
    <property type="entry name" value="LonC_helical"/>
    <property type="match status" value="1"/>
</dbReference>
<proteinExistence type="inferred from homology"/>
<name>A0A0D8IDG2_9CLOT</name>
<keyword evidence="2" id="KW-0720">Serine protease</keyword>
<dbReference type="InterPro" id="IPR027417">
    <property type="entry name" value="P-loop_NTPase"/>
</dbReference>
<dbReference type="OrthoDB" id="9758568at2"/>
<reference evidence="3 4" key="1">
    <citation type="submission" date="2014-10" db="EMBL/GenBank/DDBJ databases">
        <title>Genome sequence of Clostridium aceticum DSM 1496.</title>
        <authorList>
            <person name="Poehlein A."/>
            <person name="Schiel-Bengelsdorf B."/>
            <person name="Gottschalk G."/>
            <person name="Duerre P."/>
            <person name="Daniel R."/>
        </authorList>
    </citation>
    <scope>NUCLEOTIDE SEQUENCE [LARGE SCALE GENOMIC DNA]</scope>
    <source>
        <strain evidence="3 4">DSM 1496</strain>
    </source>
</reference>
<dbReference type="AlphaFoldDB" id="A0A0D8IDG2"/>
<dbReference type="PRINTS" id="PR00830">
    <property type="entry name" value="ENDOLAPTASE"/>
</dbReference>
<comment type="catalytic activity">
    <reaction evidence="2">
        <text>Hydrolysis of proteins in presence of ATP.</text>
        <dbReference type="EC" id="3.4.21.53"/>
    </reaction>
</comment>
<dbReference type="InterPro" id="IPR014721">
    <property type="entry name" value="Ribsml_uS5_D2-typ_fold_subgr"/>
</dbReference>
<dbReference type="KEGG" id="cace:CACET_c09430"/>
<dbReference type="SUPFAM" id="SSF52540">
    <property type="entry name" value="P-loop containing nucleoside triphosphate hydrolases"/>
    <property type="match status" value="1"/>
</dbReference>
<feature type="active site" evidence="2">
    <location>
        <position position="695"/>
    </location>
</feature>
<dbReference type="Gene3D" id="3.40.50.300">
    <property type="entry name" value="P-loop containing nucleotide triphosphate hydrolases"/>
    <property type="match status" value="1"/>
</dbReference>
<dbReference type="SUPFAM" id="SSF54211">
    <property type="entry name" value="Ribosomal protein S5 domain 2-like"/>
    <property type="match status" value="1"/>
</dbReference>
<protein>
    <recommendedName>
        <fullName evidence="2">endopeptidase La</fullName>
        <ecNumber evidence="2">3.4.21.53</ecNumber>
    </recommendedName>
</protein>
<feature type="active site" evidence="2">
    <location>
        <position position="652"/>
    </location>
</feature>
<dbReference type="Pfam" id="PF20436">
    <property type="entry name" value="LonB_AAA-LID"/>
    <property type="match status" value="1"/>
</dbReference>
<gene>
    <name evidence="3" type="ORF">CACET_c09430</name>
</gene>
<dbReference type="Gene3D" id="1.10.8.60">
    <property type="match status" value="1"/>
</dbReference>
<dbReference type="InterPro" id="IPR041699">
    <property type="entry name" value="AAA_32"/>
</dbReference>
<keyword evidence="1 2" id="KW-0645">Protease</keyword>
<dbReference type="PANTHER" id="PTHR10046">
    <property type="entry name" value="ATP DEPENDENT LON PROTEASE FAMILY MEMBER"/>
    <property type="match status" value="1"/>
</dbReference>
<dbReference type="GO" id="GO:0004176">
    <property type="term" value="F:ATP-dependent peptidase activity"/>
    <property type="evidence" value="ECO:0007669"/>
    <property type="project" value="UniProtKB-UniRule"/>
</dbReference>
<keyword evidence="4" id="KW-1185">Reference proteome</keyword>
<dbReference type="InterPro" id="IPR046843">
    <property type="entry name" value="LonB_AAA-LID"/>
</dbReference>
<evidence type="ECO:0000256" key="2">
    <source>
        <dbReference type="PROSITE-ProRule" id="PRU01122"/>
    </source>
</evidence>
<comment type="similarity">
    <text evidence="2">Belongs to the peptidase S16 family.</text>
</comment>
<dbReference type="PATRIC" id="fig|84022.5.peg.2384"/>
<organism evidence="3 4">
    <name type="scientific">Clostridium aceticum</name>
    <dbReference type="NCBI Taxonomy" id="84022"/>
    <lineage>
        <taxon>Bacteria</taxon>
        <taxon>Bacillati</taxon>
        <taxon>Bacillota</taxon>
        <taxon>Clostridia</taxon>
        <taxon>Eubacteriales</taxon>
        <taxon>Clostridiaceae</taxon>
        <taxon>Clostridium</taxon>
    </lineage>
</organism>
<dbReference type="InterPro" id="IPR046844">
    <property type="entry name" value="Lon-like_helical"/>
</dbReference>
<dbReference type="GO" id="GO:0006508">
    <property type="term" value="P:proteolysis"/>
    <property type="evidence" value="ECO:0007669"/>
    <property type="project" value="UniProtKB-KW"/>
</dbReference>
<dbReference type="Proteomes" id="UP000035704">
    <property type="component" value="Chromosome"/>
</dbReference>
<dbReference type="RefSeq" id="WP_044823410.1">
    <property type="nucleotide sequence ID" value="NZ_CP009687.1"/>
</dbReference>